<sequence>MSDSTSQGNIALVVGKGVIGRSVVEYLDSQPQAWAKILILATSEPSFQTRAQTLKVDLLSEQDAEEKLGYSGSPIKEVTHVFYCGLAPGGTDDVEKNVAMFRNVLNIVDRSCPSLKRVLLNEGLKYYGVHLGKFKTPAKEDDPRVLGPMFYYDQEDLLKEKAKDKSWGWVAIRPDVVCGYAFGQMNLVVVIAVYCVICKELGLPLRFPGKPSCFDKLAQVCYAPHLAKACEWAATSDKAEGEAFNVVNGDFFRWETVWPKFAKYFGMDWAGVGTVSLSSLMSDKGTVWDGIVRKYGLKPHKLENLCVWGFGDWCFGAEFDVMADTSKIRRAGFTDTVDSEEMFFKMFDEFKAMGIIPKYE</sequence>
<dbReference type="InterPro" id="IPR055222">
    <property type="entry name" value="PRISE-like_Rossmann-fold"/>
</dbReference>
<reference evidence="2" key="1">
    <citation type="submission" date="2014-05" db="EMBL/GenBank/DDBJ databases">
        <title>The transcriptome of the halophilic microalga Tetraselmis sp. GSL018 isolated from the Great Salt Lake, Utah.</title>
        <authorList>
            <person name="Jinkerson R.E."/>
            <person name="D'Adamo S."/>
            <person name="Posewitz M.C."/>
        </authorList>
    </citation>
    <scope>NUCLEOTIDE SEQUENCE</scope>
    <source>
        <strain evidence="2">GSL018</strain>
    </source>
</reference>
<evidence type="ECO:0000313" key="2">
    <source>
        <dbReference type="EMBL" id="JAC80620.1"/>
    </source>
</evidence>
<evidence type="ECO:0000259" key="1">
    <source>
        <dbReference type="Pfam" id="PF22917"/>
    </source>
</evidence>
<dbReference type="PANTHER" id="PTHR32487:SF0">
    <property type="entry name" value="3-OXO-DELTA(4,5)-STEROID 5-BETA-REDUCTASE"/>
    <property type="match status" value="1"/>
</dbReference>
<organism evidence="2">
    <name type="scientific">Tetraselmis sp. GSL018</name>
    <dbReference type="NCBI Taxonomy" id="582737"/>
    <lineage>
        <taxon>Eukaryota</taxon>
        <taxon>Viridiplantae</taxon>
        <taxon>Chlorophyta</taxon>
        <taxon>core chlorophytes</taxon>
        <taxon>Chlorodendrophyceae</taxon>
        <taxon>Chlorodendrales</taxon>
        <taxon>Chlorodendraceae</taxon>
        <taxon>Tetraselmis</taxon>
    </lineage>
</organism>
<feature type="domain" description="PRISE-like Rossmann-fold" evidence="1">
    <location>
        <begin position="56"/>
        <end position="357"/>
    </location>
</feature>
<accession>A0A061SCR3</accession>
<dbReference type="GO" id="GO:0016627">
    <property type="term" value="F:oxidoreductase activity, acting on the CH-CH group of donors"/>
    <property type="evidence" value="ECO:0007669"/>
    <property type="project" value="UniProtKB-ARBA"/>
</dbReference>
<dbReference type="CDD" id="cd08948">
    <property type="entry name" value="5beta-POR_like_SDR_a"/>
    <property type="match status" value="1"/>
</dbReference>
<dbReference type="Gene3D" id="3.40.50.720">
    <property type="entry name" value="NAD(P)-binding Rossmann-like Domain"/>
    <property type="match status" value="1"/>
</dbReference>
<dbReference type="Pfam" id="PF22917">
    <property type="entry name" value="PRISE"/>
    <property type="match status" value="1"/>
</dbReference>
<dbReference type="EMBL" id="GBEZ01004610">
    <property type="protein sequence ID" value="JAC80620.1"/>
    <property type="molecule type" value="Transcribed_RNA"/>
</dbReference>
<dbReference type="PANTHER" id="PTHR32487">
    <property type="entry name" value="3-OXO-DELTA(4,5)-STEROID 5-BETA-REDUCTASE"/>
    <property type="match status" value="1"/>
</dbReference>
<dbReference type="SUPFAM" id="SSF51735">
    <property type="entry name" value="NAD(P)-binding Rossmann-fold domains"/>
    <property type="match status" value="1"/>
</dbReference>
<name>A0A061SCR3_9CHLO</name>
<dbReference type="AlphaFoldDB" id="A0A061SCR3"/>
<proteinExistence type="predicted"/>
<protein>
    <submittedName>
        <fullName evidence="2">Nad-dependent dehydratase</fullName>
    </submittedName>
</protein>
<dbReference type="InterPro" id="IPR036291">
    <property type="entry name" value="NAD(P)-bd_dom_sf"/>
</dbReference>
<gene>
    <name evidence="2" type="ORF">TSPGSL018_9853</name>
</gene>